<proteinExistence type="inferred from homology"/>
<keyword evidence="3 5" id="KW-0732">Signal</keyword>
<dbReference type="RefSeq" id="WP_129245467.1">
    <property type="nucleotide sequence ID" value="NZ_UFQC01000042.1"/>
</dbReference>
<gene>
    <name evidence="7" type="primary">braC_18</name>
    <name evidence="7" type="ORF">AVE30378_05356</name>
</gene>
<evidence type="ECO:0000256" key="1">
    <source>
        <dbReference type="ARBA" id="ARBA00010062"/>
    </source>
</evidence>
<dbReference type="InterPro" id="IPR051010">
    <property type="entry name" value="BCAA_transport"/>
</dbReference>
<evidence type="ECO:0000313" key="7">
    <source>
        <dbReference type="EMBL" id="SSW72823.1"/>
    </source>
</evidence>
<evidence type="ECO:0000259" key="6">
    <source>
        <dbReference type="Pfam" id="PF13458"/>
    </source>
</evidence>
<comment type="similarity">
    <text evidence="1">Belongs to the leucine-binding protein family.</text>
</comment>
<dbReference type="InterPro" id="IPR006311">
    <property type="entry name" value="TAT_signal"/>
</dbReference>
<reference evidence="7 8" key="1">
    <citation type="submission" date="2018-07" db="EMBL/GenBank/DDBJ databases">
        <authorList>
            <person name="Peeters C."/>
        </authorList>
    </citation>
    <scope>NUCLEOTIDE SEQUENCE [LARGE SCALE GENOMIC DNA]</scope>
    <source>
        <strain evidence="7 8">LMG 30378</strain>
    </source>
</reference>
<accession>A0A446CYA6</accession>
<dbReference type="OrthoDB" id="7337537at2"/>
<dbReference type="SUPFAM" id="SSF53822">
    <property type="entry name" value="Periplasmic binding protein-like I"/>
    <property type="match status" value="1"/>
</dbReference>
<dbReference type="InterPro" id="IPR028082">
    <property type="entry name" value="Peripla_BP_I"/>
</dbReference>
<dbReference type="InterPro" id="IPR000709">
    <property type="entry name" value="Leu_Ile_Val-bd"/>
</dbReference>
<dbReference type="PANTHER" id="PTHR30483:SF37">
    <property type="entry name" value="ABC TRANSPORTER SUBSTRATE-BINDING PROTEIN"/>
    <property type="match status" value="1"/>
</dbReference>
<evidence type="ECO:0000256" key="3">
    <source>
        <dbReference type="ARBA" id="ARBA00022729"/>
    </source>
</evidence>
<dbReference type="PROSITE" id="PS51318">
    <property type="entry name" value="TAT"/>
    <property type="match status" value="1"/>
</dbReference>
<dbReference type="EMBL" id="UFQC01000042">
    <property type="protein sequence ID" value="SSW72823.1"/>
    <property type="molecule type" value="Genomic_DNA"/>
</dbReference>
<keyword evidence="2" id="KW-0813">Transport</keyword>
<feature type="domain" description="Leucine-binding protein" evidence="6">
    <location>
        <begin position="31"/>
        <end position="372"/>
    </location>
</feature>
<feature type="chain" id="PRO_5019363617" evidence="5">
    <location>
        <begin position="27"/>
        <end position="401"/>
    </location>
</feature>
<evidence type="ECO:0000256" key="4">
    <source>
        <dbReference type="ARBA" id="ARBA00022970"/>
    </source>
</evidence>
<organism evidence="7 8">
    <name type="scientific">Achromobacter veterisilvae</name>
    <dbReference type="NCBI Taxonomy" id="2069367"/>
    <lineage>
        <taxon>Bacteria</taxon>
        <taxon>Pseudomonadati</taxon>
        <taxon>Pseudomonadota</taxon>
        <taxon>Betaproteobacteria</taxon>
        <taxon>Burkholderiales</taxon>
        <taxon>Alcaligenaceae</taxon>
        <taxon>Achromobacter</taxon>
    </lineage>
</organism>
<dbReference type="InterPro" id="IPR028081">
    <property type="entry name" value="Leu-bd"/>
</dbReference>
<protein>
    <submittedName>
        <fullName evidence="7">Leucine-, isoleucine-, valine-, threonine-, and alanine-binding protein</fullName>
    </submittedName>
</protein>
<dbReference type="Pfam" id="PF13458">
    <property type="entry name" value="Peripla_BP_6"/>
    <property type="match status" value="1"/>
</dbReference>
<feature type="signal peptide" evidence="5">
    <location>
        <begin position="1"/>
        <end position="26"/>
    </location>
</feature>
<keyword evidence="4" id="KW-0029">Amino-acid transport</keyword>
<dbReference type="CDD" id="cd06340">
    <property type="entry name" value="PBP1_ABC_ligand_binding-like"/>
    <property type="match status" value="1"/>
</dbReference>
<dbReference type="PANTHER" id="PTHR30483">
    <property type="entry name" value="LEUCINE-SPECIFIC-BINDING PROTEIN"/>
    <property type="match status" value="1"/>
</dbReference>
<evidence type="ECO:0000256" key="5">
    <source>
        <dbReference type="SAM" id="SignalP"/>
    </source>
</evidence>
<dbReference type="PRINTS" id="PR00337">
    <property type="entry name" value="LEUILEVALBP"/>
</dbReference>
<dbReference type="Proteomes" id="UP000289465">
    <property type="component" value="Unassembled WGS sequence"/>
</dbReference>
<dbReference type="AlphaFoldDB" id="A0A446CYA6"/>
<evidence type="ECO:0000313" key="8">
    <source>
        <dbReference type="Proteomes" id="UP000289465"/>
    </source>
</evidence>
<sequence>MNSRRTFLCQSAAAAALVSAPWVARAQGAKPVKIGILHPVTGALAYSGQQCRLGALLAVEDINKAGGIKSLGGAPLEAVLGDAQSRPEAGSAEVEKMNEAGVSAIVGAYASAICLATTQTAAKYNLPHVVDVGVADQIVERGLKNTFRFGPGYRACSERAIADLAALNDAAGKPAKTVMVVHEDSLFGTGTAALLSKSLPQHGFEVKDVAKHPNPTRDFNNIVLRMKSINPDIVIPANYYNEYALLLRAMKQQKVQPKAIYSVLGGAASSYKFLKEFPDIANGIIDCNHWFNPKDARVAPLKARVEEKGAYFSYEVFMTYTSVLLLADALERAQSAERAAIVDALASSTFSDNIMPYGPTRFVDGQNTGARPLLTQVIGGDIKVVIPAEYRQADPIFPLKA</sequence>
<name>A0A446CYA6_9BURK</name>
<evidence type="ECO:0000256" key="2">
    <source>
        <dbReference type="ARBA" id="ARBA00022448"/>
    </source>
</evidence>
<dbReference type="GO" id="GO:0006865">
    <property type="term" value="P:amino acid transport"/>
    <property type="evidence" value="ECO:0007669"/>
    <property type="project" value="UniProtKB-KW"/>
</dbReference>
<dbReference type="Gene3D" id="3.40.50.2300">
    <property type="match status" value="2"/>
</dbReference>